<dbReference type="EMBL" id="FOJI01000012">
    <property type="protein sequence ID" value="SEW36203.1"/>
    <property type="molecule type" value="Genomic_DNA"/>
</dbReference>
<evidence type="ECO:0000313" key="3">
    <source>
        <dbReference type="Proteomes" id="UP000199701"/>
    </source>
</evidence>
<dbReference type="AlphaFoldDB" id="A0A1I0R6J8"/>
<feature type="domain" description="Peptidase C39-like" evidence="1">
    <location>
        <begin position="4"/>
        <end position="138"/>
    </location>
</feature>
<accession>A0A1I0R6J8</accession>
<dbReference type="OrthoDB" id="5416005at2"/>
<dbReference type="Pfam" id="PF13529">
    <property type="entry name" value="Peptidase_C39_2"/>
    <property type="match status" value="1"/>
</dbReference>
<organism evidence="2 3">
    <name type="scientific">[Clostridium] fimetarium</name>
    <dbReference type="NCBI Taxonomy" id="99656"/>
    <lineage>
        <taxon>Bacteria</taxon>
        <taxon>Bacillati</taxon>
        <taxon>Bacillota</taxon>
        <taxon>Clostridia</taxon>
        <taxon>Lachnospirales</taxon>
        <taxon>Lachnospiraceae</taxon>
    </lineage>
</organism>
<dbReference type="InterPro" id="IPR039564">
    <property type="entry name" value="Peptidase_C39-like"/>
</dbReference>
<reference evidence="2 3" key="1">
    <citation type="submission" date="2016-10" db="EMBL/GenBank/DDBJ databases">
        <authorList>
            <person name="de Groot N.N."/>
        </authorList>
    </citation>
    <scope>NUCLEOTIDE SEQUENCE [LARGE SCALE GENOMIC DNA]</scope>
    <source>
        <strain evidence="2 3">DSM 9179</strain>
    </source>
</reference>
<dbReference type="RefSeq" id="WP_092455423.1">
    <property type="nucleotide sequence ID" value="NZ_FOJI01000012.1"/>
</dbReference>
<evidence type="ECO:0000259" key="1">
    <source>
        <dbReference type="Pfam" id="PF13529"/>
    </source>
</evidence>
<dbReference type="STRING" id="99656.SAMN05421659_11268"/>
<keyword evidence="3" id="KW-1185">Reference proteome</keyword>
<sequence length="205" mass="23431">MKNPLSYQSTEYDCGPTSMLNAINFLFHRKDISPDVVKNIMLYCLDSYNKKGEAYKSGTTGMAMMFLANWLNEFGKVKKWPINCSMINGENVHINQSSKIAECLGQGGVAVARVMLGGWHYVLLTGIDDKYVYLFDPYYRIKSFAVDGIEMIKDAPTKMNRKITYDTLNSEGRGYYALGKLEDRECMILYNKKTKTSMDSIEYFI</sequence>
<gene>
    <name evidence="2" type="ORF">SAMN05421659_11268</name>
</gene>
<protein>
    <submittedName>
        <fullName evidence="2">Peptidase_C39 like family protein</fullName>
    </submittedName>
</protein>
<proteinExistence type="predicted"/>
<evidence type="ECO:0000313" key="2">
    <source>
        <dbReference type="EMBL" id="SEW36203.1"/>
    </source>
</evidence>
<dbReference type="Gene3D" id="3.90.70.10">
    <property type="entry name" value="Cysteine proteinases"/>
    <property type="match status" value="1"/>
</dbReference>
<dbReference type="Proteomes" id="UP000199701">
    <property type="component" value="Unassembled WGS sequence"/>
</dbReference>
<name>A0A1I0R6J8_9FIRM</name>